<dbReference type="EMBL" id="JAIQZE010000001">
    <property type="protein sequence ID" value="MBZ9777406.1"/>
    <property type="molecule type" value="Genomic_DNA"/>
</dbReference>
<gene>
    <name evidence="5" type="ORF">LB452_00590</name>
</gene>
<dbReference type="RefSeq" id="WP_224459789.1">
    <property type="nucleotide sequence ID" value="NZ_JAIQZE010000001.1"/>
</dbReference>
<evidence type="ECO:0000256" key="3">
    <source>
        <dbReference type="ARBA" id="ARBA00023315"/>
    </source>
</evidence>
<protein>
    <submittedName>
        <fullName evidence="5">1-acyl-sn-glycerol-3-phosphate acyltransferase</fullName>
    </submittedName>
</protein>
<keyword evidence="2" id="KW-0808">Transferase</keyword>
<name>A0ABS7XH25_9FLAO</name>
<organism evidence="5 6">
    <name type="scientific">Psychroflexus longus</name>
    <dbReference type="NCBI Taxonomy" id="2873596"/>
    <lineage>
        <taxon>Bacteria</taxon>
        <taxon>Pseudomonadati</taxon>
        <taxon>Bacteroidota</taxon>
        <taxon>Flavobacteriia</taxon>
        <taxon>Flavobacteriales</taxon>
        <taxon>Flavobacteriaceae</taxon>
        <taxon>Psychroflexus</taxon>
    </lineage>
</organism>
<evidence type="ECO:0000313" key="6">
    <source>
        <dbReference type="Proteomes" id="UP001199314"/>
    </source>
</evidence>
<feature type="domain" description="Phospholipid/glycerol acyltransferase" evidence="4">
    <location>
        <begin position="28"/>
        <end position="140"/>
    </location>
</feature>
<reference evidence="6" key="1">
    <citation type="submission" date="2023-07" db="EMBL/GenBank/DDBJ databases">
        <title>Novel species isolated from saline lakes on Tibetan Plateau.</title>
        <authorList>
            <person name="Lu H."/>
        </authorList>
    </citation>
    <scope>NUCLEOTIDE SEQUENCE [LARGE SCALE GENOMIC DNA]</scope>
    <source>
        <strain evidence="6">CAK8W</strain>
    </source>
</reference>
<dbReference type="Proteomes" id="UP001199314">
    <property type="component" value="Unassembled WGS sequence"/>
</dbReference>
<evidence type="ECO:0000256" key="1">
    <source>
        <dbReference type="ARBA" id="ARBA00005189"/>
    </source>
</evidence>
<dbReference type="SUPFAM" id="SSF69593">
    <property type="entry name" value="Glycerol-3-phosphate (1)-acyltransferase"/>
    <property type="match status" value="1"/>
</dbReference>
<comment type="caution">
    <text evidence="5">The sequence shown here is derived from an EMBL/GenBank/DDBJ whole genome shotgun (WGS) entry which is preliminary data.</text>
</comment>
<dbReference type="Pfam" id="PF01553">
    <property type="entry name" value="Acyltransferase"/>
    <property type="match status" value="1"/>
</dbReference>
<proteinExistence type="predicted"/>
<dbReference type="GO" id="GO:0016746">
    <property type="term" value="F:acyltransferase activity"/>
    <property type="evidence" value="ECO:0007669"/>
    <property type="project" value="UniProtKB-KW"/>
</dbReference>
<comment type="pathway">
    <text evidence="1">Lipid metabolism.</text>
</comment>
<evidence type="ECO:0000313" key="5">
    <source>
        <dbReference type="EMBL" id="MBZ9777406.1"/>
    </source>
</evidence>
<sequence>MRFAKFIFKSILGWSIQGEFDKTILKTVVILLPHTSWHDFYMGALVRKIVQVPIHYVAKKELFDSPFGWYFSWMGGEPIERSSKQNKVEQIVNLFNSKKEFRLAIAPEGTRKKVNRWRSGFYYIAHHAKVPITAVALDYSSKTVKISEPFYTTGNYEKDVQVLEQFYQGVVGKIPEYT</sequence>
<dbReference type="InterPro" id="IPR002123">
    <property type="entry name" value="Plipid/glycerol_acylTrfase"/>
</dbReference>
<accession>A0ABS7XH25</accession>
<evidence type="ECO:0000259" key="4">
    <source>
        <dbReference type="SMART" id="SM00563"/>
    </source>
</evidence>
<keyword evidence="3 5" id="KW-0012">Acyltransferase</keyword>
<evidence type="ECO:0000256" key="2">
    <source>
        <dbReference type="ARBA" id="ARBA00022679"/>
    </source>
</evidence>
<dbReference type="PANTHER" id="PTHR10434:SF9">
    <property type="entry name" value="PHOSPHOLIPID_GLYCEROL ACYLTRANSFERASE DOMAIN-CONTAINING PROTEIN"/>
    <property type="match status" value="1"/>
</dbReference>
<dbReference type="PANTHER" id="PTHR10434">
    <property type="entry name" value="1-ACYL-SN-GLYCEROL-3-PHOSPHATE ACYLTRANSFERASE"/>
    <property type="match status" value="1"/>
</dbReference>
<keyword evidence="6" id="KW-1185">Reference proteome</keyword>
<dbReference type="SMART" id="SM00563">
    <property type="entry name" value="PlsC"/>
    <property type="match status" value="1"/>
</dbReference>